<comment type="subcellular location">
    <subcellularLocation>
        <location evidence="6">Cell membrane</location>
        <topology evidence="6">Multi-pass membrane protein</topology>
    </subcellularLocation>
    <subcellularLocation>
        <location evidence="1">Membrane</location>
        <topology evidence="1">Multi-pass membrane protein</topology>
    </subcellularLocation>
</comment>
<feature type="compositionally biased region" description="Low complexity" evidence="7">
    <location>
        <begin position="12"/>
        <end position="23"/>
    </location>
</feature>
<evidence type="ECO:0000256" key="6">
    <source>
        <dbReference type="RuleBase" id="RU368066"/>
    </source>
</evidence>
<name>A0A131YNU4_RHIAP</name>
<dbReference type="EMBL" id="GEDV01007623">
    <property type="protein sequence ID" value="JAP80934.1"/>
    <property type="molecule type" value="Transcribed_RNA"/>
</dbReference>
<feature type="transmembrane region" description="Helical" evidence="6">
    <location>
        <begin position="222"/>
        <end position="244"/>
    </location>
</feature>
<feature type="transmembrane region" description="Helical" evidence="6">
    <location>
        <begin position="571"/>
        <end position="590"/>
    </location>
</feature>
<feature type="transmembrane region" description="Helical" evidence="6">
    <location>
        <begin position="408"/>
        <end position="434"/>
    </location>
</feature>
<dbReference type="AlphaFoldDB" id="A0A131YNU4"/>
<protein>
    <recommendedName>
        <fullName evidence="6">Choline transporter-like protein</fullName>
    </recommendedName>
</protein>
<feature type="transmembrane region" description="Helical" evidence="6">
    <location>
        <begin position="545"/>
        <end position="565"/>
    </location>
</feature>
<evidence type="ECO:0000256" key="7">
    <source>
        <dbReference type="SAM" id="MobiDB-lite"/>
    </source>
</evidence>
<reference evidence="8" key="1">
    <citation type="journal article" date="2016" name="Ticks Tick Borne Dis.">
        <title>De novo assembly and annotation of the salivary gland transcriptome of Rhipicephalus appendiculatus male and female ticks during blood feeding.</title>
        <authorList>
            <person name="de Castro M.H."/>
            <person name="de Klerk D."/>
            <person name="Pienaar R."/>
            <person name="Latif A.A."/>
            <person name="Rees D.J."/>
            <person name="Mans B.J."/>
        </authorList>
    </citation>
    <scope>NUCLEOTIDE SEQUENCE</scope>
    <source>
        <tissue evidence="8">Salivary glands</tissue>
    </source>
</reference>
<keyword evidence="5 6" id="KW-0472">Membrane</keyword>
<feature type="transmembrane region" description="Helical" evidence="6">
    <location>
        <begin position="344"/>
        <end position="365"/>
    </location>
</feature>
<organism evidence="8">
    <name type="scientific">Rhipicephalus appendiculatus</name>
    <name type="common">Brown ear tick</name>
    <dbReference type="NCBI Taxonomy" id="34631"/>
    <lineage>
        <taxon>Eukaryota</taxon>
        <taxon>Metazoa</taxon>
        <taxon>Ecdysozoa</taxon>
        <taxon>Arthropoda</taxon>
        <taxon>Chelicerata</taxon>
        <taxon>Arachnida</taxon>
        <taxon>Acari</taxon>
        <taxon>Parasitiformes</taxon>
        <taxon>Ixodida</taxon>
        <taxon>Ixodoidea</taxon>
        <taxon>Ixodidae</taxon>
        <taxon>Rhipicephalinae</taxon>
        <taxon>Rhipicephalus</taxon>
        <taxon>Rhipicephalus</taxon>
    </lineage>
</organism>
<keyword evidence="3 6" id="KW-0812">Transmembrane</keyword>
<dbReference type="PANTHER" id="PTHR12385">
    <property type="entry name" value="CHOLINE TRANSPORTER-LIKE (SLC FAMILY 44)"/>
    <property type="match status" value="1"/>
</dbReference>
<feature type="transmembrane region" description="Helical" evidence="6">
    <location>
        <begin position="454"/>
        <end position="473"/>
    </location>
</feature>
<comment type="function">
    <text evidence="6">Choline transporter.</text>
</comment>
<dbReference type="Pfam" id="PF04515">
    <property type="entry name" value="Choline_transpo"/>
    <property type="match status" value="1"/>
</dbReference>
<evidence type="ECO:0000256" key="4">
    <source>
        <dbReference type="ARBA" id="ARBA00022989"/>
    </source>
</evidence>
<proteinExistence type="inferred from homology"/>
<evidence type="ECO:0000256" key="3">
    <source>
        <dbReference type="ARBA" id="ARBA00022692"/>
    </source>
</evidence>
<comment type="similarity">
    <text evidence="2 6">Belongs to the CTL (choline transporter-like) family.</text>
</comment>
<feature type="region of interest" description="Disordered" evidence="7">
    <location>
        <begin position="1"/>
        <end position="23"/>
    </location>
</feature>
<keyword evidence="4 6" id="KW-1133">Transmembrane helix</keyword>
<feature type="transmembrane region" description="Helical" evidence="6">
    <location>
        <begin position="32"/>
        <end position="55"/>
    </location>
</feature>
<feature type="transmembrane region" description="Helical" evidence="6">
    <location>
        <begin position="294"/>
        <end position="317"/>
    </location>
</feature>
<accession>A0A131YNU4</accession>
<evidence type="ECO:0000256" key="2">
    <source>
        <dbReference type="ARBA" id="ARBA00007168"/>
    </source>
</evidence>
<sequence length="646" mass="70435">MLAAACPTPVGAMASAEPSSSAPSKARGCTDLPWLFALAALLGVAVFVASFALALGDPRRLVHGYDSFGNVCGARNAPIGSLALSGIDARNRPYLFHLDVADPHNSLKICISQCPSRALRTMDEVRHFGEETGTSLCRYDVTANSHTALSNSTVLDLFNEEQQRTGLGPCPRLPVLPTKPVRNRCVPYDASSDILRSVYGYLNSADTLQQVVSDLFAAWREVCCMLSFACVLSFAVVFLLHRFAAVAAKAMLILSVLSVIAAAATLWWTYVDIKVHLDMTPFDRLLEESAKNERAFLVFAIAVTLLATVLLALVLALHKQAGLALFHEAGHCIRLMPFLLVQPLWTLVALVALFSAWTVVFLHLATANHASRETLPIAAFAPVAEVRHLTLVTYEKPSWVHFAWWFQLLFLLWAAEFVLACQQAVIAGVIASWYFCKDRTTLVWPVGRSAARLFIYHLGSVALGSLLTPLCRLPRVAVVALRHWTSGRPSGRYRRGLWCFNCEIHNAYTIVTIRGTSLCAAGRTAYSVLFESSHVITVLGGSGGLPLFLAQCLVTSVVGLLAVVLLRGNPHLQLCAVPVLAVTVFSYFVAHCVLSLYGTVVDTLVLCFSEDVLSWEPSHRDLYAPESLRRLLLGDTALLRPLPAQA</sequence>
<evidence type="ECO:0000256" key="5">
    <source>
        <dbReference type="ARBA" id="ARBA00023136"/>
    </source>
</evidence>
<dbReference type="InterPro" id="IPR007603">
    <property type="entry name" value="Choline_transptr-like"/>
</dbReference>
<evidence type="ECO:0000313" key="8">
    <source>
        <dbReference type="EMBL" id="JAP80934.1"/>
    </source>
</evidence>
<feature type="transmembrane region" description="Helical" evidence="6">
    <location>
        <begin position="250"/>
        <end position="273"/>
    </location>
</feature>
<dbReference type="GO" id="GO:0005886">
    <property type="term" value="C:plasma membrane"/>
    <property type="evidence" value="ECO:0007669"/>
    <property type="project" value="UniProtKB-SubCell"/>
</dbReference>
<dbReference type="GO" id="GO:0022857">
    <property type="term" value="F:transmembrane transporter activity"/>
    <property type="evidence" value="ECO:0007669"/>
    <property type="project" value="UniProtKB-UniRule"/>
</dbReference>
<evidence type="ECO:0000256" key="1">
    <source>
        <dbReference type="ARBA" id="ARBA00004141"/>
    </source>
</evidence>
<dbReference type="PANTHER" id="PTHR12385:SF12">
    <property type="entry name" value="CHOLINE TRANSPORTER-LIKE PROTEIN"/>
    <property type="match status" value="1"/>
</dbReference>